<comment type="caution">
    <text evidence="4">The sequence shown here is derived from an EMBL/GenBank/DDBJ whole genome shotgun (WGS) entry which is preliminary data.</text>
</comment>
<keyword evidence="2" id="KW-1133">Transmembrane helix</keyword>
<feature type="transmembrane region" description="Helical" evidence="2">
    <location>
        <begin position="6"/>
        <end position="24"/>
    </location>
</feature>
<keyword evidence="2" id="KW-0472">Membrane</keyword>
<dbReference type="SMART" id="SM00900">
    <property type="entry name" value="FMN_bind"/>
    <property type="match status" value="1"/>
</dbReference>
<dbReference type="RefSeq" id="WP_117457813.1">
    <property type="nucleotide sequence ID" value="NZ_DAWEHX010000034.1"/>
</dbReference>
<evidence type="ECO:0000259" key="3">
    <source>
        <dbReference type="SMART" id="SM00900"/>
    </source>
</evidence>
<feature type="region of interest" description="Disordered" evidence="1">
    <location>
        <begin position="50"/>
        <end position="89"/>
    </location>
</feature>
<accession>A0ABR7PEK9</accession>
<gene>
    <name evidence="4" type="ORF">H8712_14835</name>
</gene>
<protein>
    <submittedName>
        <fullName evidence="4">FMN-binding protein</fullName>
    </submittedName>
</protein>
<organism evidence="4 5">
    <name type="scientific">Blautia stercoris</name>
    <dbReference type="NCBI Taxonomy" id="871664"/>
    <lineage>
        <taxon>Bacteria</taxon>
        <taxon>Bacillati</taxon>
        <taxon>Bacillota</taxon>
        <taxon>Clostridia</taxon>
        <taxon>Lachnospirales</taxon>
        <taxon>Lachnospiraceae</taxon>
        <taxon>Blautia</taxon>
    </lineage>
</organism>
<dbReference type="InterPro" id="IPR007329">
    <property type="entry name" value="FMN-bd"/>
</dbReference>
<evidence type="ECO:0000256" key="1">
    <source>
        <dbReference type="SAM" id="MobiDB-lite"/>
    </source>
</evidence>
<evidence type="ECO:0000313" key="5">
    <source>
        <dbReference type="Proteomes" id="UP000661649"/>
    </source>
</evidence>
<sequence>MKSLLVRFINVAVIAVAIVGYNGILTNREKTDEIAKLDAQLESEKLARKNAEEQVAQGKSKDTQADADASEESEGAYKDGTYEGEADGFGGPIQVKVTVENGEITDIEVVSAEKEDGAYLTMAMDVIPNLIEAQSADVDTISGATFSSTGIINAVEAALEEAV</sequence>
<name>A0ABR7PEK9_9FIRM</name>
<dbReference type="Proteomes" id="UP000661649">
    <property type="component" value="Unassembled WGS sequence"/>
</dbReference>
<evidence type="ECO:0000256" key="2">
    <source>
        <dbReference type="SAM" id="Phobius"/>
    </source>
</evidence>
<feature type="domain" description="FMN-binding" evidence="3">
    <location>
        <begin position="88"/>
        <end position="162"/>
    </location>
</feature>
<reference evidence="4 5" key="1">
    <citation type="submission" date="2020-08" db="EMBL/GenBank/DDBJ databases">
        <title>Genome public.</title>
        <authorList>
            <person name="Liu C."/>
            <person name="Sun Q."/>
        </authorList>
    </citation>
    <scope>NUCLEOTIDE SEQUENCE [LARGE SCALE GENOMIC DNA]</scope>
    <source>
        <strain evidence="4 5">3_YM_SP_D4_24.mj</strain>
    </source>
</reference>
<dbReference type="Gene3D" id="3.90.1010.20">
    <property type="match status" value="1"/>
</dbReference>
<keyword evidence="2" id="KW-0812">Transmembrane</keyword>
<evidence type="ECO:0000313" key="4">
    <source>
        <dbReference type="EMBL" id="MBC8629860.1"/>
    </source>
</evidence>
<proteinExistence type="predicted"/>
<dbReference type="EMBL" id="JACRTP010000009">
    <property type="protein sequence ID" value="MBC8629860.1"/>
    <property type="molecule type" value="Genomic_DNA"/>
</dbReference>
<dbReference type="Pfam" id="PF04205">
    <property type="entry name" value="FMN_bind"/>
    <property type="match status" value="1"/>
</dbReference>
<keyword evidence="5" id="KW-1185">Reference proteome</keyword>